<proteinExistence type="predicted"/>
<dbReference type="PROSITE" id="PS51882">
    <property type="entry name" value="G_ALPHA"/>
    <property type="match status" value="1"/>
</dbReference>
<evidence type="ECO:0000313" key="9">
    <source>
        <dbReference type="EMBL" id="KAF5951673.1"/>
    </source>
</evidence>
<protein>
    <recommendedName>
        <fullName evidence="11">Extra-large guanine nucleotide-binding protein 1</fullName>
    </recommendedName>
</protein>
<dbReference type="Pfam" id="PF00503">
    <property type="entry name" value="G-alpha"/>
    <property type="match status" value="1"/>
</dbReference>
<feature type="binding site" evidence="5">
    <location>
        <begin position="846"/>
        <end position="849"/>
    </location>
    <ligand>
        <name>GTP</name>
        <dbReference type="ChEBI" id="CHEBI:37565"/>
    </ligand>
</feature>
<evidence type="ECO:0000256" key="1">
    <source>
        <dbReference type="ARBA" id="ARBA00022723"/>
    </source>
</evidence>
<evidence type="ECO:0000313" key="10">
    <source>
        <dbReference type="Proteomes" id="UP000593564"/>
    </source>
</evidence>
<dbReference type="CDD" id="cd00066">
    <property type="entry name" value="G-alpha"/>
    <property type="match status" value="1"/>
</dbReference>
<dbReference type="AlphaFoldDB" id="A0A7J7HES6"/>
<dbReference type="GO" id="GO:0046872">
    <property type="term" value="F:metal ion binding"/>
    <property type="evidence" value="ECO:0007669"/>
    <property type="project" value="UniProtKB-KW"/>
</dbReference>
<dbReference type="InterPro" id="IPR011025">
    <property type="entry name" value="GproteinA_insert"/>
</dbReference>
<gene>
    <name evidence="8" type="ORF">HYC85_009367</name>
    <name evidence="9" type="ORF">HYC85_009617</name>
</gene>
<dbReference type="SUPFAM" id="SSF47895">
    <property type="entry name" value="Transducin (alpha subunit), insertion domain"/>
    <property type="match status" value="1"/>
</dbReference>
<keyword evidence="10" id="KW-1185">Reference proteome</keyword>
<keyword evidence="4" id="KW-0807">Transducer</keyword>
<dbReference type="SUPFAM" id="SSF52540">
    <property type="entry name" value="P-loop containing nucleoside triphosphate hydrolases"/>
    <property type="match status" value="1"/>
</dbReference>
<reference evidence="8 10" key="2">
    <citation type="submission" date="2020-07" db="EMBL/GenBank/DDBJ databases">
        <title>Genome assembly of wild tea tree DASZ reveals pedigree and selection history of tea varieties.</title>
        <authorList>
            <person name="Zhang W."/>
        </authorList>
    </citation>
    <scope>NUCLEOTIDE SEQUENCE [LARGE SCALE GENOMIC DNA]</scope>
    <source>
        <strain evidence="10">cv. G240</strain>
        <strain evidence="8">G240</strain>
        <tissue evidence="8">Leaf</tissue>
    </source>
</reference>
<evidence type="ECO:0000256" key="3">
    <source>
        <dbReference type="ARBA" id="ARBA00023134"/>
    </source>
</evidence>
<dbReference type="Proteomes" id="UP000593564">
    <property type="component" value="Unassembled WGS sequence"/>
</dbReference>
<sequence>MTSLLLKILPSFPSKNRDGGDDYSVEYSFAMEYSGPPVGYDIPQAVPIDIDRIPTASVVSKASMVSNLSLPVIQPFAKTNPSSKKLSMGFKLDYKAVLPPNSASNSSEFVGSGTEGHCSISCKSMNLIDSSGALGSMGVDESIPKVSDGIESSGSLGFSDSRDDSQELSGSSEVEDLKDDGNSNEGGLRSPAICPEISSSGGEAFIDESSHHVNEMSTMTSCDQESSDIVHVRTYHDDPQIFQGRLKTKSNVKKGLCHRCLKRNRFTDKVVCIACGARYCGNCVLRAMGSMPEGRKCITCIGSPIDESRRGTLGKCSRVLRQLLTDLEVKQIMWSEISCEANQLPSEVVYVNGKPLSQEELVKLQTCPYPPKKLKPGKYWYDKVSGFWGKEGQKPCQIISDQLEVGDSIKRNASNGNTNILINNREITKAELRMLRWAGILCEGNLHLWLSKDGSYQEEGQNNVTGRTKLWDKTRSKLVCALLSLPIPPEHANSSGKEVVNLGNGVVPNYLAQKTLNKFLLVGYDKSGTSTIFKQARMVYNVPFSEDDRQNIKLMIQSSLYGYLGILLEGRERFEEECLIEMRKKRSDQPGPSSMMRVYLTVLFSIQLIYNDISALNNGKCGKESAVSLRQRSGGQIDEKNIYSISPRLKAFSDWLLQVMISGNLEVIFPAASREYAPFVEELWKDRAFQATVNRKNELRMLPRVATYFLDRAVEISRTDYEPSDTDILYAEGITPSNGLASMEFSFPKPTQNSFMDPADQNDPLQSRFQLIRVHASSLGENCKWLEMFEDIDLVLYCVALTDYDQFLDDDVNGVSTNKMLVSKKLFENIVTHPTFHQKDFLLILNKFDLFEEKIEQVPLSECEWFQDFNPVISIHHNRSTSNNYNNPSLAQRAFHYIAVKYKRLFDSLTGGRKLYVSLVTGLEPDSVDETLRFAREILKWDEEKPTVAQDWSSGSIEASTTS</sequence>
<name>A0A7J7HES6_CAMSI</name>
<feature type="binding site" evidence="6">
    <location>
        <position position="737"/>
    </location>
    <ligand>
        <name>Mg(2+)</name>
        <dbReference type="ChEBI" id="CHEBI:18420"/>
    </ligand>
</feature>
<dbReference type="GO" id="GO:0005525">
    <property type="term" value="F:GTP binding"/>
    <property type="evidence" value="ECO:0007669"/>
    <property type="project" value="UniProtKB-KW"/>
</dbReference>
<dbReference type="GO" id="GO:0003924">
    <property type="term" value="F:GTPase activity"/>
    <property type="evidence" value="ECO:0007669"/>
    <property type="project" value="InterPro"/>
</dbReference>
<keyword evidence="1 6" id="KW-0479">Metal-binding</keyword>
<evidence type="ECO:0000256" key="6">
    <source>
        <dbReference type="PIRSR" id="PIRSR601019-2"/>
    </source>
</evidence>
<dbReference type="FunFam" id="3.40.50.300:FF:000692">
    <property type="entry name" value="Guanine nucleotide-binding protein subunit alpha"/>
    <property type="match status" value="1"/>
</dbReference>
<dbReference type="InterPro" id="IPR053057">
    <property type="entry name" value="XLG_GTP-binding"/>
</dbReference>
<evidence type="ECO:0008006" key="11">
    <source>
        <dbReference type="Google" id="ProtNLM"/>
    </source>
</evidence>
<evidence type="ECO:0000256" key="7">
    <source>
        <dbReference type="SAM" id="MobiDB-lite"/>
    </source>
</evidence>
<keyword evidence="2 5" id="KW-0547">Nucleotide-binding</keyword>
<dbReference type="PANTHER" id="PTHR36486">
    <property type="entry name" value="OS01G0977800 PROTEIN"/>
    <property type="match status" value="1"/>
</dbReference>
<keyword evidence="3 5" id="KW-0342">GTP-binding</keyword>
<dbReference type="EMBL" id="JACBKZ010000004">
    <property type="protein sequence ID" value="KAF5951423.1"/>
    <property type="molecule type" value="Genomic_DNA"/>
</dbReference>
<reference evidence="10" key="1">
    <citation type="journal article" date="2020" name="Nat. Commun.">
        <title>Genome assembly of wild tea tree DASZ reveals pedigree and selection history of tea varieties.</title>
        <authorList>
            <person name="Zhang W."/>
            <person name="Zhang Y."/>
            <person name="Qiu H."/>
            <person name="Guo Y."/>
            <person name="Wan H."/>
            <person name="Zhang X."/>
            <person name="Scossa F."/>
            <person name="Alseekh S."/>
            <person name="Zhang Q."/>
            <person name="Wang P."/>
            <person name="Xu L."/>
            <person name="Schmidt M.H."/>
            <person name="Jia X."/>
            <person name="Li D."/>
            <person name="Zhu A."/>
            <person name="Guo F."/>
            <person name="Chen W."/>
            <person name="Ni D."/>
            <person name="Usadel B."/>
            <person name="Fernie A.R."/>
            <person name="Wen W."/>
        </authorList>
    </citation>
    <scope>NUCLEOTIDE SEQUENCE [LARGE SCALE GENOMIC DNA]</scope>
    <source>
        <strain evidence="10">cv. G240</strain>
    </source>
</reference>
<dbReference type="SMART" id="SM00275">
    <property type="entry name" value="G_alpha"/>
    <property type="match status" value="1"/>
</dbReference>
<dbReference type="Gene3D" id="1.10.400.10">
    <property type="entry name" value="GI Alpha 1, domain 2-like"/>
    <property type="match status" value="1"/>
</dbReference>
<feature type="region of interest" description="Disordered" evidence="7">
    <location>
        <begin position="144"/>
        <end position="193"/>
    </location>
</feature>
<comment type="caution">
    <text evidence="8">The sequence shown here is derived from an EMBL/GenBank/DDBJ whole genome shotgun (WGS) entry which is preliminary data.</text>
</comment>
<evidence type="ECO:0000256" key="4">
    <source>
        <dbReference type="ARBA" id="ARBA00023224"/>
    </source>
</evidence>
<accession>A0A7J7HES6</accession>
<evidence type="ECO:0000313" key="8">
    <source>
        <dbReference type="EMBL" id="KAF5951423.1"/>
    </source>
</evidence>
<dbReference type="PANTHER" id="PTHR36486:SF4">
    <property type="entry name" value="PH DOMAIN-CONTAINING PROTEIN"/>
    <property type="match status" value="1"/>
</dbReference>
<keyword evidence="6" id="KW-0460">Magnesium</keyword>
<dbReference type="InterPro" id="IPR027417">
    <property type="entry name" value="P-loop_NTPase"/>
</dbReference>
<evidence type="ECO:0000256" key="5">
    <source>
        <dbReference type="PIRSR" id="PIRSR601019-1"/>
    </source>
</evidence>
<evidence type="ECO:0000256" key="2">
    <source>
        <dbReference type="ARBA" id="ARBA00022741"/>
    </source>
</evidence>
<dbReference type="PRINTS" id="PR00318">
    <property type="entry name" value="GPROTEINA"/>
</dbReference>
<dbReference type="GO" id="GO:0007186">
    <property type="term" value="P:G protein-coupled receptor signaling pathway"/>
    <property type="evidence" value="ECO:0007669"/>
    <property type="project" value="InterPro"/>
</dbReference>
<dbReference type="Gene3D" id="3.40.50.300">
    <property type="entry name" value="P-loop containing nucleotide triphosphate hydrolases"/>
    <property type="match status" value="1"/>
</dbReference>
<organism evidence="8 10">
    <name type="scientific">Camellia sinensis</name>
    <name type="common">Tea plant</name>
    <name type="synonym">Thea sinensis</name>
    <dbReference type="NCBI Taxonomy" id="4442"/>
    <lineage>
        <taxon>Eukaryota</taxon>
        <taxon>Viridiplantae</taxon>
        <taxon>Streptophyta</taxon>
        <taxon>Embryophyta</taxon>
        <taxon>Tracheophyta</taxon>
        <taxon>Spermatophyta</taxon>
        <taxon>Magnoliopsida</taxon>
        <taxon>eudicotyledons</taxon>
        <taxon>Gunneridae</taxon>
        <taxon>Pentapetalae</taxon>
        <taxon>asterids</taxon>
        <taxon>Ericales</taxon>
        <taxon>Theaceae</taxon>
        <taxon>Camellia</taxon>
    </lineage>
</organism>
<dbReference type="InterPro" id="IPR001019">
    <property type="entry name" value="Gprotein_alpha_su"/>
</dbReference>
<dbReference type="EMBL" id="JACBKZ010000004">
    <property type="protein sequence ID" value="KAF5951673.1"/>
    <property type="molecule type" value="Genomic_DNA"/>
</dbReference>
<dbReference type="GO" id="GO:0031683">
    <property type="term" value="F:G-protein beta/gamma-subunit complex binding"/>
    <property type="evidence" value="ECO:0007669"/>
    <property type="project" value="InterPro"/>
</dbReference>